<evidence type="ECO:0000256" key="1">
    <source>
        <dbReference type="ARBA" id="ARBA00001933"/>
    </source>
</evidence>
<dbReference type="PRINTS" id="PR01182">
    <property type="entry name" value="ORNDCRBXLASE"/>
</dbReference>
<comment type="caution">
    <text evidence="7">The sequence shown here is derived from an EMBL/GenBank/DDBJ whole genome shotgun (WGS) entry which is preliminary data.</text>
</comment>
<comment type="cofactor">
    <cofactor evidence="1 3">
        <name>pyridoxal 5'-phosphate</name>
        <dbReference type="ChEBI" id="CHEBI:597326"/>
    </cofactor>
</comment>
<protein>
    <submittedName>
        <fullName evidence="7">Diaminopimelate decarboxylase</fullName>
    </submittedName>
</protein>
<dbReference type="PANTHER" id="PTHR43727">
    <property type="entry name" value="DIAMINOPIMELATE DECARBOXYLASE"/>
    <property type="match status" value="1"/>
</dbReference>
<dbReference type="EMBL" id="RJKM01000001">
    <property type="protein sequence ID" value="ROP37156.1"/>
    <property type="molecule type" value="Genomic_DNA"/>
</dbReference>
<keyword evidence="2 3" id="KW-0663">Pyridoxal phosphate</keyword>
<dbReference type="Gene3D" id="2.40.37.10">
    <property type="entry name" value="Lyase, Ornithine Decarboxylase, Chain A, domain 1"/>
    <property type="match status" value="1"/>
</dbReference>
<feature type="active site" description="Proton donor" evidence="3">
    <location>
        <position position="339"/>
    </location>
</feature>
<dbReference type="OrthoDB" id="9802241at2"/>
<comment type="similarity">
    <text evidence="4">Belongs to the Orn/Lys/Arg decarboxylase class-II family.</text>
</comment>
<evidence type="ECO:0000259" key="5">
    <source>
        <dbReference type="Pfam" id="PF00278"/>
    </source>
</evidence>
<organism evidence="7 8">
    <name type="scientific">Saccharothrix texasensis</name>
    <dbReference type="NCBI Taxonomy" id="103734"/>
    <lineage>
        <taxon>Bacteria</taxon>
        <taxon>Bacillati</taxon>
        <taxon>Actinomycetota</taxon>
        <taxon>Actinomycetes</taxon>
        <taxon>Pseudonocardiales</taxon>
        <taxon>Pseudonocardiaceae</taxon>
        <taxon>Saccharothrix</taxon>
    </lineage>
</organism>
<keyword evidence="8" id="KW-1185">Reference proteome</keyword>
<dbReference type="InterPro" id="IPR009006">
    <property type="entry name" value="Ala_racemase/Decarboxylase_C"/>
</dbReference>
<dbReference type="InterPro" id="IPR000183">
    <property type="entry name" value="Orn/DAP/Arg_de-COase"/>
</dbReference>
<accession>A0A3N1H410</accession>
<dbReference type="PANTHER" id="PTHR43727:SF2">
    <property type="entry name" value="GROUP IV DECARBOXYLASE"/>
    <property type="match status" value="1"/>
</dbReference>
<dbReference type="InterPro" id="IPR029066">
    <property type="entry name" value="PLP-binding_barrel"/>
</dbReference>
<name>A0A3N1H410_9PSEU</name>
<dbReference type="Gene3D" id="3.20.20.10">
    <property type="entry name" value="Alanine racemase"/>
    <property type="match status" value="1"/>
</dbReference>
<dbReference type="Proteomes" id="UP000268727">
    <property type="component" value="Unassembled WGS sequence"/>
</dbReference>
<sequence length="418" mass="43534">MTDHRSLAARFGTPLYVYDLDDVAAAHGALRAALPDPCELFYAFKANPHPDVARALREGAGRACGAEISSTGELAAARAAGYPTSSCLYTGPGKTRAELAEAVAGGVRLFSAESETDLRRIGAAADGRQVVVDCLLRVNSPASASATGLRMTGVPSRFGIDAETLPDALPRLLDVPGTRVIGAHFFPLSNAEDEQSLVDEFRRTVEVAARLRDDAGLPLRFLDLGGGFAAPYGVPGERPAYPKLRAELEDALDLHLPGWREGRPRLAFESGRHLVGGSGSLVAEVLDVKHSRGQVFVVLDAGINAFGGLSGLGRLLPASVRPVGGGRGSVVATLTGPLCTPGDLLGRDLTLPDLAVGDVVAIPNAGAYGLTASLVRFLGREAPAEVVVRGDTVVSVSRLDHRREYAVTGPSTLGGAQP</sequence>
<dbReference type="PRINTS" id="PR01179">
    <property type="entry name" value="ODADCRBXLASE"/>
</dbReference>
<evidence type="ECO:0000256" key="2">
    <source>
        <dbReference type="ARBA" id="ARBA00022898"/>
    </source>
</evidence>
<feature type="domain" description="Orn/DAP/Arg decarboxylase 2 N-terminal" evidence="6">
    <location>
        <begin position="21"/>
        <end position="275"/>
    </location>
</feature>
<evidence type="ECO:0000256" key="3">
    <source>
        <dbReference type="PIRSR" id="PIRSR600183-50"/>
    </source>
</evidence>
<dbReference type="Pfam" id="PF02784">
    <property type="entry name" value="Orn_Arg_deC_N"/>
    <property type="match status" value="1"/>
</dbReference>
<dbReference type="GO" id="GO:0009089">
    <property type="term" value="P:lysine biosynthetic process via diaminopimelate"/>
    <property type="evidence" value="ECO:0007669"/>
    <property type="project" value="TreeGrafter"/>
</dbReference>
<dbReference type="RefSeq" id="WP_123743003.1">
    <property type="nucleotide sequence ID" value="NZ_RJKM01000001.1"/>
</dbReference>
<evidence type="ECO:0000313" key="7">
    <source>
        <dbReference type="EMBL" id="ROP37156.1"/>
    </source>
</evidence>
<dbReference type="GO" id="GO:0008836">
    <property type="term" value="F:diaminopimelate decarboxylase activity"/>
    <property type="evidence" value="ECO:0007669"/>
    <property type="project" value="TreeGrafter"/>
</dbReference>
<feature type="modified residue" description="N6-(pyridoxal phosphate)lysine" evidence="3">
    <location>
        <position position="45"/>
    </location>
</feature>
<evidence type="ECO:0000256" key="4">
    <source>
        <dbReference type="RuleBase" id="RU003737"/>
    </source>
</evidence>
<dbReference type="InterPro" id="IPR022644">
    <property type="entry name" value="De-COase2_N"/>
</dbReference>
<feature type="domain" description="Orn/DAP/Arg decarboxylase 2 C-terminal" evidence="5">
    <location>
        <begin position="16"/>
        <end position="366"/>
    </location>
</feature>
<gene>
    <name evidence="7" type="ORF">EDD40_2444</name>
</gene>
<dbReference type="SUPFAM" id="SSF51419">
    <property type="entry name" value="PLP-binding barrel"/>
    <property type="match status" value="1"/>
</dbReference>
<evidence type="ECO:0000259" key="6">
    <source>
        <dbReference type="Pfam" id="PF02784"/>
    </source>
</evidence>
<dbReference type="GO" id="GO:0006596">
    <property type="term" value="P:polyamine biosynthetic process"/>
    <property type="evidence" value="ECO:0007669"/>
    <property type="project" value="InterPro"/>
</dbReference>
<reference evidence="7 8" key="1">
    <citation type="submission" date="2018-11" db="EMBL/GenBank/DDBJ databases">
        <title>Sequencing the genomes of 1000 actinobacteria strains.</title>
        <authorList>
            <person name="Klenk H.-P."/>
        </authorList>
    </citation>
    <scope>NUCLEOTIDE SEQUENCE [LARGE SCALE GENOMIC DNA]</scope>
    <source>
        <strain evidence="7 8">DSM 44231</strain>
    </source>
</reference>
<dbReference type="InterPro" id="IPR002433">
    <property type="entry name" value="Orn_de-COase"/>
</dbReference>
<dbReference type="Pfam" id="PF00278">
    <property type="entry name" value="Orn_DAP_Arg_deC"/>
    <property type="match status" value="1"/>
</dbReference>
<proteinExistence type="inferred from homology"/>
<dbReference type="InterPro" id="IPR022643">
    <property type="entry name" value="De-COase2_C"/>
</dbReference>
<dbReference type="AlphaFoldDB" id="A0A3N1H410"/>
<dbReference type="SUPFAM" id="SSF50621">
    <property type="entry name" value="Alanine racemase C-terminal domain-like"/>
    <property type="match status" value="1"/>
</dbReference>
<evidence type="ECO:0000313" key="8">
    <source>
        <dbReference type="Proteomes" id="UP000268727"/>
    </source>
</evidence>